<dbReference type="AlphaFoldDB" id="A0A644UK83"/>
<feature type="region of interest" description="Disordered" evidence="1">
    <location>
        <begin position="35"/>
        <end position="54"/>
    </location>
</feature>
<proteinExistence type="predicted"/>
<name>A0A644UK83_9ZZZZ</name>
<dbReference type="EMBL" id="VSSQ01000124">
    <property type="protein sequence ID" value="MPL79239.1"/>
    <property type="molecule type" value="Genomic_DNA"/>
</dbReference>
<reference evidence="2" key="1">
    <citation type="submission" date="2019-08" db="EMBL/GenBank/DDBJ databases">
        <authorList>
            <person name="Kucharzyk K."/>
            <person name="Murdoch R.W."/>
            <person name="Higgins S."/>
            <person name="Loffler F."/>
        </authorList>
    </citation>
    <scope>NUCLEOTIDE SEQUENCE</scope>
</reference>
<evidence type="ECO:0000256" key="1">
    <source>
        <dbReference type="SAM" id="MobiDB-lite"/>
    </source>
</evidence>
<sequence>MRDTMTNRERRITCRDDLDSKVKLAPLPEALRLRPDDPRVETAPPRDVITPPRRPRRRAPVLVVALREMLAEGRA</sequence>
<comment type="caution">
    <text evidence="2">The sequence shown here is derived from an EMBL/GenBank/DDBJ whole genome shotgun (WGS) entry which is preliminary data.</text>
</comment>
<organism evidence="2">
    <name type="scientific">bioreactor metagenome</name>
    <dbReference type="NCBI Taxonomy" id="1076179"/>
    <lineage>
        <taxon>unclassified sequences</taxon>
        <taxon>metagenomes</taxon>
        <taxon>ecological metagenomes</taxon>
    </lineage>
</organism>
<gene>
    <name evidence="2" type="ORF">SDC9_25115</name>
</gene>
<protein>
    <submittedName>
        <fullName evidence="2">Uncharacterized protein</fullName>
    </submittedName>
</protein>
<accession>A0A644UK83</accession>
<evidence type="ECO:0000313" key="2">
    <source>
        <dbReference type="EMBL" id="MPL79239.1"/>
    </source>
</evidence>